<feature type="transmembrane region" description="Helical" evidence="6">
    <location>
        <begin position="7"/>
        <end position="25"/>
    </location>
</feature>
<evidence type="ECO:0000256" key="5">
    <source>
        <dbReference type="ARBA" id="ARBA00023136"/>
    </source>
</evidence>
<dbReference type="Pfam" id="PF04241">
    <property type="entry name" value="DUF423"/>
    <property type="match status" value="1"/>
</dbReference>
<comment type="subcellular location">
    <subcellularLocation>
        <location evidence="1">Membrane</location>
        <topology evidence="1">Multi-pass membrane protein</topology>
    </subcellularLocation>
</comment>
<evidence type="ECO:0000256" key="4">
    <source>
        <dbReference type="ARBA" id="ARBA00022989"/>
    </source>
</evidence>
<keyword evidence="5 6" id="KW-0472">Membrane</keyword>
<organism evidence="7 8">
    <name type="scientific">Posidoniimonas polymericola</name>
    <dbReference type="NCBI Taxonomy" id="2528002"/>
    <lineage>
        <taxon>Bacteria</taxon>
        <taxon>Pseudomonadati</taxon>
        <taxon>Planctomycetota</taxon>
        <taxon>Planctomycetia</taxon>
        <taxon>Pirellulales</taxon>
        <taxon>Lacipirellulaceae</taxon>
        <taxon>Posidoniimonas</taxon>
    </lineage>
</organism>
<reference evidence="7 8" key="1">
    <citation type="submission" date="2019-02" db="EMBL/GenBank/DDBJ databases">
        <title>Deep-cultivation of Planctomycetes and their phenomic and genomic characterization uncovers novel biology.</title>
        <authorList>
            <person name="Wiegand S."/>
            <person name="Jogler M."/>
            <person name="Boedeker C."/>
            <person name="Pinto D."/>
            <person name="Vollmers J."/>
            <person name="Rivas-Marin E."/>
            <person name="Kohn T."/>
            <person name="Peeters S.H."/>
            <person name="Heuer A."/>
            <person name="Rast P."/>
            <person name="Oberbeckmann S."/>
            <person name="Bunk B."/>
            <person name="Jeske O."/>
            <person name="Meyerdierks A."/>
            <person name="Storesund J.E."/>
            <person name="Kallscheuer N."/>
            <person name="Luecker S."/>
            <person name="Lage O.M."/>
            <person name="Pohl T."/>
            <person name="Merkel B.J."/>
            <person name="Hornburger P."/>
            <person name="Mueller R.-W."/>
            <person name="Bruemmer F."/>
            <person name="Labrenz M."/>
            <person name="Spormann A.M."/>
            <person name="Op Den Camp H."/>
            <person name="Overmann J."/>
            <person name="Amann R."/>
            <person name="Jetten M.S.M."/>
            <person name="Mascher T."/>
            <person name="Medema M.H."/>
            <person name="Devos D.P."/>
            <person name="Kaster A.-K."/>
            <person name="Ovreas L."/>
            <person name="Rohde M."/>
            <person name="Galperin M.Y."/>
            <person name="Jogler C."/>
        </authorList>
    </citation>
    <scope>NUCLEOTIDE SEQUENCE [LARGE SCALE GENOMIC DNA]</scope>
    <source>
        <strain evidence="7 8">Pla123a</strain>
    </source>
</reference>
<dbReference type="AlphaFoldDB" id="A0A5C5YEW6"/>
<keyword evidence="3 6" id="KW-0812">Transmembrane</keyword>
<evidence type="ECO:0000313" key="7">
    <source>
        <dbReference type="EMBL" id="TWT73548.1"/>
    </source>
</evidence>
<name>A0A5C5YEW6_9BACT</name>
<dbReference type="PANTHER" id="PTHR43461">
    <property type="entry name" value="TRANSMEMBRANE PROTEIN 256"/>
    <property type="match status" value="1"/>
</dbReference>
<dbReference type="EMBL" id="SJPO01000010">
    <property type="protein sequence ID" value="TWT73548.1"/>
    <property type="molecule type" value="Genomic_DNA"/>
</dbReference>
<evidence type="ECO:0000256" key="2">
    <source>
        <dbReference type="ARBA" id="ARBA00009694"/>
    </source>
</evidence>
<dbReference type="PANTHER" id="PTHR43461:SF1">
    <property type="entry name" value="TRANSMEMBRANE PROTEIN 256"/>
    <property type="match status" value="1"/>
</dbReference>
<evidence type="ECO:0000256" key="6">
    <source>
        <dbReference type="SAM" id="Phobius"/>
    </source>
</evidence>
<keyword evidence="4 6" id="KW-1133">Transmembrane helix</keyword>
<evidence type="ECO:0000313" key="8">
    <source>
        <dbReference type="Proteomes" id="UP000318478"/>
    </source>
</evidence>
<feature type="transmembrane region" description="Helical" evidence="6">
    <location>
        <begin position="105"/>
        <end position="130"/>
    </location>
</feature>
<keyword evidence="8" id="KW-1185">Reference proteome</keyword>
<protein>
    <recommendedName>
        <fullName evidence="9">DUF423 domain-containing protein</fullName>
    </recommendedName>
</protein>
<evidence type="ECO:0000256" key="3">
    <source>
        <dbReference type="ARBA" id="ARBA00022692"/>
    </source>
</evidence>
<proteinExistence type="inferred from homology"/>
<dbReference type="OrthoDB" id="9802121at2"/>
<sequence>MNWLTTAGIWGAIGIAIGAFGAHGLPTYLGESGYDAAAVAQRLETFHTGAQYHMYAALGLVGVGVAARSVVSGTLQAAGWLQLGGSLIFSGLLYAIALLSDDFRWLGAIVPIGGLTMIGGWVMIAVTGFARRGESPPPMGEG</sequence>
<comment type="caution">
    <text evidence="7">The sequence shown here is derived from an EMBL/GenBank/DDBJ whole genome shotgun (WGS) entry which is preliminary data.</text>
</comment>
<comment type="similarity">
    <text evidence="2">Belongs to the UPF0382 family.</text>
</comment>
<dbReference type="GO" id="GO:0005886">
    <property type="term" value="C:plasma membrane"/>
    <property type="evidence" value="ECO:0007669"/>
    <property type="project" value="TreeGrafter"/>
</dbReference>
<feature type="transmembrane region" description="Helical" evidence="6">
    <location>
        <begin position="78"/>
        <end position="99"/>
    </location>
</feature>
<dbReference type="InterPro" id="IPR006696">
    <property type="entry name" value="DUF423"/>
</dbReference>
<accession>A0A5C5YEW6</accession>
<evidence type="ECO:0000256" key="1">
    <source>
        <dbReference type="ARBA" id="ARBA00004141"/>
    </source>
</evidence>
<dbReference type="Proteomes" id="UP000318478">
    <property type="component" value="Unassembled WGS sequence"/>
</dbReference>
<evidence type="ECO:0008006" key="9">
    <source>
        <dbReference type="Google" id="ProtNLM"/>
    </source>
</evidence>
<gene>
    <name evidence="7" type="ORF">Pla123a_38840</name>
</gene>
<dbReference type="RefSeq" id="WP_146589981.1">
    <property type="nucleotide sequence ID" value="NZ_SJPO01000010.1"/>
</dbReference>
<feature type="transmembrane region" description="Helical" evidence="6">
    <location>
        <begin position="52"/>
        <end position="71"/>
    </location>
</feature>